<feature type="transmembrane region" description="Helical" evidence="1">
    <location>
        <begin position="114"/>
        <end position="133"/>
    </location>
</feature>
<name>A0A1M4UT46_LOKAT</name>
<keyword evidence="1" id="KW-1133">Transmembrane helix</keyword>
<keyword evidence="1" id="KW-0472">Membrane</keyword>
<evidence type="ECO:0000259" key="2">
    <source>
        <dbReference type="Pfam" id="PF07331"/>
    </source>
</evidence>
<keyword evidence="4" id="KW-1185">Reference proteome</keyword>
<protein>
    <submittedName>
        <fullName evidence="3">Putative tricarboxylic transport membrane protein</fullName>
    </submittedName>
</protein>
<organism evidence="3 4">
    <name type="scientific">Loktanella atrilutea</name>
    <dbReference type="NCBI Taxonomy" id="366533"/>
    <lineage>
        <taxon>Bacteria</taxon>
        <taxon>Pseudomonadati</taxon>
        <taxon>Pseudomonadota</taxon>
        <taxon>Alphaproteobacteria</taxon>
        <taxon>Rhodobacterales</taxon>
        <taxon>Roseobacteraceae</taxon>
        <taxon>Loktanella</taxon>
    </lineage>
</organism>
<dbReference type="InterPro" id="IPR009936">
    <property type="entry name" value="DUF1468"/>
</dbReference>
<evidence type="ECO:0000256" key="1">
    <source>
        <dbReference type="SAM" id="Phobius"/>
    </source>
</evidence>
<dbReference type="AlphaFoldDB" id="A0A1M4UT46"/>
<keyword evidence="1" id="KW-0812">Transmembrane</keyword>
<dbReference type="RefSeq" id="WP_072855887.1">
    <property type="nucleotide sequence ID" value="NZ_FQUE01000001.1"/>
</dbReference>
<feature type="domain" description="DUF1468" evidence="2">
    <location>
        <begin position="6"/>
        <end position="138"/>
    </location>
</feature>
<reference evidence="4" key="1">
    <citation type="submission" date="2016-11" db="EMBL/GenBank/DDBJ databases">
        <authorList>
            <person name="Varghese N."/>
            <person name="Submissions S."/>
        </authorList>
    </citation>
    <scope>NUCLEOTIDE SEQUENCE [LARGE SCALE GENOMIC DNA]</scope>
    <source>
        <strain evidence="4">DSM 29326</strain>
    </source>
</reference>
<accession>A0A1M4UT46</accession>
<gene>
    <name evidence="3" type="ORF">SAMN05444339_101841</name>
</gene>
<dbReference type="EMBL" id="FQUE01000001">
    <property type="protein sequence ID" value="SHE59855.1"/>
    <property type="molecule type" value="Genomic_DNA"/>
</dbReference>
<evidence type="ECO:0000313" key="4">
    <source>
        <dbReference type="Proteomes" id="UP000183987"/>
    </source>
</evidence>
<evidence type="ECO:0000313" key="3">
    <source>
        <dbReference type="EMBL" id="SHE59855.1"/>
    </source>
</evidence>
<sequence>MADRIFAGLLLLVTLAYGFIAFTIIKAPFQYDPLGPESWPQILSVVAVLCILGILWKPDTEHLHVAGRTWFRLGAMVVLLFAYAELYEPLGFIVSTILFGAIVARMLGAAWLRAGLFGLCAGVLGWVLCVEILDLNLPDAELLAKPYSNTEGTN</sequence>
<dbReference type="Pfam" id="PF07331">
    <property type="entry name" value="TctB"/>
    <property type="match status" value="1"/>
</dbReference>
<dbReference type="Proteomes" id="UP000183987">
    <property type="component" value="Unassembled WGS sequence"/>
</dbReference>
<proteinExistence type="predicted"/>
<dbReference type="OrthoDB" id="5519430at2"/>
<dbReference type="STRING" id="366533.SAMN05444339_101841"/>
<feature type="transmembrane region" description="Helical" evidence="1">
    <location>
        <begin position="39"/>
        <end position="57"/>
    </location>
</feature>